<comment type="caution">
    <text evidence="1">The sequence shown here is derived from an EMBL/GenBank/DDBJ whole genome shotgun (WGS) entry which is preliminary data.</text>
</comment>
<dbReference type="EMBL" id="BTRK01000002">
    <property type="protein sequence ID" value="GMR38551.1"/>
    <property type="molecule type" value="Genomic_DNA"/>
</dbReference>
<keyword evidence="2" id="KW-1185">Reference proteome</keyword>
<evidence type="ECO:0000313" key="1">
    <source>
        <dbReference type="EMBL" id="GMR38551.1"/>
    </source>
</evidence>
<gene>
    <name evidence="1" type="ORF">PMAYCL1PPCAC_08747</name>
</gene>
<name>A0AAN4ZD04_9BILA</name>
<reference evidence="2" key="1">
    <citation type="submission" date="2022-10" db="EMBL/GenBank/DDBJ databases">
        <title>Genome assembly of Pristionchus species.</title>
        <authorList>
            <person name="Yoshida K."/>
            <person name="Sommer R.J."/>
        </authorList>
    </citation>
    <scope>NUCLEOTIDE SEQUENCE [LARGE SCALE GENOMIC DNA]</scope>
    <source>
        <strain evidence="2">RS5460</strain>
    </source>
</reference>
<proteinExistence type="predicted"/>
<organism evidence="1 2">
    <name type="scientific">Pristionchus mayeri</name>
    <dbReference type="NCBI Taxonomy" id="1317129"/>
    <lineage>
        <taxon>Eukaryota</taxon>
        <taxon>Metazoa</taxon>
        <taxon>Ecdysozoa</taxon>
        <taxon>Nematoda</taxon>
        <taxon>Chromadorea</taxon>
        <taxon>Rhabditida</taxon>
        <taxon>Rhabditina</taxon>
        <taxon>Diplogasteromorpha</taxon>
        <taxon>Diplogasteroidea</taxon>
        <taxon>Neodiplogasteridae</taxon>
        <taxon>Pristionchus</taxon>
    </lineage>
</organism>
<accession>A0AAN4ZD04</accession>
<evidence type="ECO:0000313" key="2">
    <source>
        <dbReference type="Proteomes" id="UP001328107"/>
    </source>
</evidence>
<feature type="non-terminal residue" evidence="1">
    <location>
        <position position="1"/>
    </location>
</feature>
<protein>
    <submittedName>
        <fullName evidence="1">Uncharacterized protein</fullName>
    </submittedName>
</protein>
<dbReference type="Proteomes" id="UP001328107">
    <property type="component" value="Unassembled WGS sequence"/>
</dbReference>
<dbReference type="AlphaFoldDB" id="A0AAN4ZD04"/>
<sequence length="213" mass="24281">SQRRRRRFHSCDEEVGASPHQVDVVKILILSHPLFVSVHEAGRFIFDLVVLQHLLDVLTEVLVELNPGCLNFSNGVRSDDRPISDARKDQGEQYAEVIGHFVYHLAEAVDIVHQWLAVIIVVPVPEENLIDDVGNHDLQWPSKIHVLLIFNRLKKGNVFCDRSANLFFHHISAHSEVAHDGNRCSSIFPPNSTVRVDHTSSVSFFLFFYRIFA</sequence>